<evidence type="ECO:0000256" key="1">
    <source>
        <dbReference type="ARBA" id="ARBA00022603"/>
    </source>
</evidence>
<name>A0A5C6DWA6_9BACT</name>
<feature type="binding site" evidence="5">
    <location>
        <begin position="115"/>
        <end position="121"/>
    </location>
    <ligand>
        <name>S-adenosyl-L-methionine</name>
        <dbReference type="ChEBI" id="CHEBI:59789"/>
    </ligand>
</feature>
<evidence type="ECO:0000259" key="6">
    <source>
        <dbReference type="PROSITE" id="PS51686"/>
    </source>
</evidence>
<dbReference type="Pfam" id="PF01189">
    <property type="entry name" value="Methyltr_RsmB-F"/>
    <property type="match status" value="1"/>
</dbReference>
<evidence type="ECO:0000256" key="3">
    <source>
        <dbReference type="ARBA" id="ARBA00022691"/>
    </source>
</evidence>
<dbReference type="InterPro" id="IPR023267">
    <property type="entry name" value="RCMT"/>
</dbReference>
<comment type="caution">
    <text evidence="7">The sequence shown here is derived from an EMBL/GenBank/DDBJ whole genome shotgun (WGS) entry which is preliminary data.</text>
</comment>
<dbReference type="Gene3D" id="2.30.130.60">
    <property type="match status" value="1"/>
</dbReference>
<evidence type="ECO:0000256" key="4">
    <source>
        <dbReference type="ARBA" id="ARBA00022884"/>
    </source>
</evidence>
<comment type="similarity">
    <text evidence="5">Belongs to the class I-like SAM-binding methyltransferase superfamily. RsmB/NOP family.</text>
</comment>
<dbReference type="OrthoDB" id="9810297at2"/>
<evidence type="ECO:0000256" key="5">
    <source>
        <dbReference type="PROSITE-ProRule" id="PRU01023"/>
    </source>
</evidence>
<dbReference type="InterPro" id="IPR029063">
    <property type="entry name" value="SAM-dependent_MTases_sf"/>
</dbReference>
<dbReference type="AlphaFoldDB" id="A0A5C6DWA6"/>
<feature type="binding site" evidence="5">
    <location>
        <position position="139"/>
    </location>
    <ligand>
        <name>S-adenosyl-L-methionine</name>
        <dbReference type="ChEBI" id="CHEBI:59789"/>
    </ligand>
</feature>
<reference evidence="7 8" key="1">
    <citation type="submission" date="2019-02" db="EMBL/GenBank/DDBJ databases">
        <title>Deep-cultivation of Planctomycetes and their phenomic and genomic characterization uncovers novel biology.</title>
        <authorList>
            <person name="Wiegand S."/>
            <person name="Jogler M."/>
            <person name="Boedeker C."/>
            <person name="Pinto D."/>
            <person name="Vollmers J."/>
            <person name="Rivas-Marin E."/>
            <person name="Kohn T."/>
            <person name="Peeters S.H."/>
            <person name="Heuer A."/>
            <person name="Rast P."/>
            <person name="Oberbeckmann S."/>
            <person name="Bunk B."/>
            <person name="Jeske O."/>
            <person name="Meyerdierks A."/>
            <person name="Storesund J.E."/>
            <person name="Kallscheuer N."/>
            <person name="Luecker S."/>
            <person name="Lage O.M."/>
            <person name="Pohl T."/>
            <person name="Merkel B.J."/>
            <person name="Hornburger P."/>
            <person name="Mueller R.-W."/>
            <person name="Bruemmer F."/>
            <person name="Labrenz M."/>
            <person name="Spormann A.M."/>
            <person name="Op Den Camp H."/>
            <person name="Overmann J."/>
            <person name="Amann R."/>
            <person name="Jetten M.S.M."/>
            <person name="Mascher T."/>
            <person name="Medema M.H."/>
            <person name="Devos D.P."/>
            <person name="Kaster A.-K."/>
            <person name="Ovreas L."/>
            <person name="Rohde M."/>
            <person name="Galperin M.Y."/>
            <person name="Jogler C."/>
        </authorList>
    </citation>
    <scope>NUCLEOTIDE SEQUENCE [LARGE SCALE GENOMIC DNA]</scope>
    <source>
        <strain evidence="7 8">Q31b</strain>
    </source>
</reference>
<feature type="binding site" evidence="5">
    <location>
        <position position="184"/>
    </location>
    <ligand>
        <name>S-adenosyl-L-methionine</name>
        <dbReference type="ChEBI" id="CHEBI:59789"/>
    </ligand>
</feature>
<organism evidence="7 8">
    <name type="scientific">Novipirellula aureliae</name>
    <dbReference type="NCBI Taxonomy" id="2527966"/>
    <lineage>
        <taxon>Bacteria</taxon>
        <taxon>Pseudomonadati</taxon>
        <taxon>Planctomycetota</taxon>
        <taxon>Planctomycetia</taxon>
        <taxon>Pirellulales</taxon>
        <taxon>Pirellulaceae</taxon>
        <taxon>Novipirellula</taxon>
    </lineage>
</organism>
<dbReference type="PANTHER" id="PTHR22807">
    <property type="entry name" value="NOP2 YEAST -RELATED NOL1/NOP2/FMU SUN DOMAIN-CONTAINING"/>
    <property type="match status" value="1"/>
</dbReference>
<accession>A0A5C6DWA6</accession>
<dbReference type="InterPro" id="IPR001678">
    <property type="entry name" value="MeTrfase_RsmB-F_NOP2_dom"/>
</dbReference>
<dbReference type="GO" id="GO:0008173">
    <property type="term" value="F:RNA methyltransferase activity"/>
    <property type="evidence" value="ECO:0007669"/>
    <property type="project" value="InterPro"/>
</dbReference>
<dbReference type="GO" id="GO:0001510">
    <property type="term" value="P:RNA methylation"/>
    <property type="evidence" value="ECO:0007669"/>
    <property type="project" value="InterPro"/>
</dbReference>
<keyword evidence="2 5" id="KW-0808">Transferase</keyword>
<evidence type="ECO:0000256" key="2">
    <source>
        <dbReference type="ARBA" id="ARBA00022679"/>
    </source>
</evidence>
<evidence type="ECO:0000313" key="8">
    <source>
        <dbReference type="Proteomes" id="UP000315471"/>
    </source>
</evidence>
<protein>
    <submittedName>
        <fullName evidence="7">Ribosomal RNA small subunit methyltransferase F</fullName>
        <ecNumber evidence="7">2.1.1.178</ecNumber>
    </submittedName>
</protein>
<dbReference type="InterPro" id="IPR049560">
    <property type="entry name" value="MeTrfase_RsmB-F_NOP2_cat"/>
</dbReference>
<dbReference type="GO" id="GO:0003723">
    <property type="term" value="F:RNA binding"/>
    <property type="evidence" value="ECO:0007669"/>
    <property type="project" value="UniProtKB-UniRule"/>
</dbReference>
<dbReference type="EC" id="2.1.1.178" evidence="7"/>
<dbReference type="SUPFAM" id="SSF53335">
    <property type="entry name" value="S-adenosyl-L-methionine-dependent methyltransferases"/>
    <property type="match status" value="1"/>
</dbReference>
<keyword evidence="4 5" id="KW-0694">RNA-binding</keyword>
<dbReference type="PRINTS" id="PR02008">
    <property type="entry name" value="RCMTFAMILY"/>
</dbReference>
<proteinExistence type="inferred from homology"/>
<dbReference type="InterPro" id="IPR027391">
    <property type="entry name" value="Nol1_Nop2_Fmu_2"/>
</dbReference>
<dbReference type="Pfam" id="PF13636">
    <property type="entry name" value="Methyltranf_PUA"/>
    <property type="match status" value="1"/>
</dbReference>
<sequence>MSLNIQPFEIEAILGDVPINREELGALATSLGRRFDNVLRLRPNVPPSEIKMSLDPIDWYSLGYRNVCREQRPSKQLSFALGDYYLQDAGSLLALAAAQVDTDKSLASMLVCDLCAAPGGKASAVAEVLDRGGFLLANEPIRSRTPPLLHNLARTGSDRFAVSSLDPKKLAQKIPGVFDIVLVDAPCSGQALVGRNRQSEAAFSQKQIEHSASRQRRILAAAKMLLKPGGRIIYSTCTFAAAENEEQVEWMINSLGLLPSPIERLDQYAASKTPASYRIWPHRHACAGSFAASLSLPLETSGPTLPRLRKSQPVKPEADLSQWYNGDLSNDRYFGSGVNLYSLPSDAPDWVENVAVAGAEIAYKTGKVWKPAHAGALRRDSPSTNPSLAIDYTEVDSETAQTYLSGATIANSDRGWSVVMHANRPLGWIKSDGRVGKNHLPTASRWHGQTNQG</sequence>
<keyword evidence="1 5" id="KW-0489">Methyltransferase</keyword>
<gene>
    <name evidence="7" type="primary">rsmF</name>
    <name evidence="7" type="ORF">Q31b_31270</name>
</gene>
<keyword evidence="8" id="KW-1185">Reference proteome</keyword>
<feature type="binding site" evidence="5">
    <location>
        <position position="166"/>
    </location>
    <ligand>
        <name>S-adenosyl-L-methionine</name>
        <dbReference type="ChEBI" id="CHEBI:59789"/>
    </ligand>
</feature>
<feature type="active site" description="Nucleophile" evidence="5">
    <location>
        <position position="237"/>
    </location>
</feature>
<dbReference type="RefSeq" id="WP_146600441.1">
    <property type="nucleotide sequence ID" value="NZ_SJPY01000004.1"/>
</dbReference>
<dbReference type="EMBL" id="SJPY01000004">
    <property type="protein sequence ID" value="TWU41673.1"/>
    <property type="molecule type" value="Genomic_DNA"/>
</dbReference>
<dbReference type="PANTHER" id="PTHR22807:SF53">
    <property type="entry name" value="RIBOSOMAL RNA SMALL SUBUNIT METHYLTRANSFERASE B-RELATED"/>
    <property type="match status" value="1"/>
</dbReference>
<keyword evidence="3 5" id="KW-0949">S-adenosyl-L-methionine</keyword>
<dbReference type="Proteomes" id="UP000315471">
    <property type="component" value="Unassembled WGS sequence"/>
</dbReference>
<evidence type="ECO:0000313" key="7">
    <source>
        <dbReference type="EMBL" id="TWU41673.1"/>
    </source>
</evidence>
<dbReference type="Gene3D" id="3.40.50.150">
    <property type="entry name" value="Vaccinia Virus protein VP39"/>
    <property type="match status" value="1"/>
</dbReference>
<dbReference type="CDD" id="cd02440">
    <property type="entry name" value="AdoMet_MTases"/>
    <property type="match status" value="1"/>
</dbReference>
<dbReference type="PROSITE" id="PS51686">
    <property type="entry name" value="SAM_MT_RSMB_NOP"/>
    <property type="match status" value="1"/>
</dbReference>
<feature type="domain" description="SAM-dependent MTase RsmB/NOP-type" evidence="6">
    <location>
        <begin position="1"/>
        <end position="297"/>
    </location>
</feature>